<dbReference type="Pfam" id="PF02657">
    <property type="entry name" value="SufE"/>
    <property type="match status" value="1"/>
</dbReference>
<dbReference type="Proteomes" id="UP000486602">
    <property type="component" value="Unassembled WGS sequence"/>
</dbReference>
<evidence type="ECO:0000313" key="4">
    <source>
        <dbReference type="Proteomes" id="UP000486602"/>
    </source>
</evidence>
<accession>A0A7K3WVZ8</accession>
<gene>
    <name evidence="3" type="ORF">G3O08_16500</name>
</gene>
<evidence type="ECO:0000256" key="1">
    <source>
        <dbReference type="ARBA" id="ARBA00010282"/>
    </source>
</evidence>
<dbReference type="RefSeq" id="WP_163286561.1">
    <property type="nucleotide sequence ID" value="NZ_JAAGVY010000040.1"/>
</dbReference>
<organism evidence="3 4">
    <name type="scientific">Cryomorpha ignava</name>
    <dbReference type="NCBI Taxonomy" id="101383"/>
    <lineage>
        <taxon>Bacteria</taxon>
        <taxon>Pseudomonadati</taxon>
        <taxon>Bacteroidota</taxon>
        <taxon>Flavobacteriia</taxon>
        <taxon>Flavobacteriales</taxon>
        <taxon>Cryomorphaceae</taxon>
        <taxon>Cryomorpha</taxon>
    </lineage>
</organism>
<dbReference type="InterPro" id="IPR003808">
    <property type="entry name" value="Fe-S_metab-assoc_dom"/>
</dbReference>
<comment type="caution">
    <text evidence="3">The sequence shown here is derived from an EMBL/GenBank/DDBJ whole genome shotgun (WGS) entry which is preliminary data.</text>
</comment>
<dbReference type="Gene3D" id="3.90.1010.10">
    <property type="match status" value="1"/>
</dbReference>
<keyword evidence="4" id="KW-1185">Reference proteome</keyword>
<dbReference type="AlphaFoldDB" id="A0A7K3WVZ8"/>
<comment type="similarity">
    <text evidence="1">Belongs to the SufE family.</text>
</comment>
<dbReference type="SUPFAM" id="SSF82649">
    <property type="entry name" value="SufE/NifU"/>
    <property type="match status" value="1"/>
</dbReference>
<dbReference type="EMBL" id="JAAGVY010000040">
    <property type="protein sequence ID" value="NEN25102.1"/>
    <property type="molecule type" value="Genomic_DNA"/>
</dbReference>
<dbReference type="PANTHER" id="PTHR43597:SF5">
    <property type="entry name" value="SUFE-LIKE PROTEIN 2, CHLOROPLASTIC"/>
    <property type="match status" value="1"/>
</dbReference>
<proteinExistence type="inferred from homology"/>
<sequence>MPEKIAEIEQEIIDEFEFLPDWMDKYEHIIDLGKNLPLIDDAHKTKENLIKGCQSQVWLHGELDKEGKIDFTADSDAIITKGIIALMIRVLNHQNPGNILAAELNFIDKIGLKEHLSPTRSNGLVSMVKKMKLYALAFQAKSNQNG</sequence>
<protein>
    <submittedName>
        <fullName evidence="3">SufE family protein</fullName>
    </submittedName>
</protein>
<feature type="domain" description="Fe-S metabolism associated" evidence="2">
    <location>
        <begin position="14"/>
        <end position="132"/>
    </location>
</feature>
<name>A0A7K3WVZ8_9FLAO</name>
<dbReference type="PANTHER" id="PTHR43597">
    <property type="entry name" value="SULFUR ACCEPTOR PROTEIN CSDE"/>
    <property type="match status" value="1"/>
</dbReference>
<reference evidence="3 4" key="1">
    <citation type="submission" date="2020-02" db="EMBL/GenBank/DDBJ databases">
        <title>Out from the shadows clarifying the taxonomy of the family Cryomorphaceae and related taxa by utilizing the GTDB taxonomic framework.</title>
        <authorList>
            <person name="Bowman J.P."/>
        </authorList>
    </citation>
    <scope>NUCLEOTIDE SEQUENCE [LARGE SCALE GENOMIC DNA]</scope>
    <source>
        <strain evidence="3 4">QSSC 1-22</strain>
    </source>
</reference>
<evidence type="ECO:0000259" key="2">
    <source>
        <dbReference type="Pfam" id="PF02657"/>
    </source>
</evidence>
<evidence type="ECO:0000313" key="3">
    <source>
        <dbReference type="EMBL" id="NEN25102.1"/>
    </source>
</evidence>